<evidence type="ECO:0000259" key="3">
    <source>
        <dbReference type="Pfam" id="PF20434"/>
    </source>
</evidence>
<dbReference type="AlphaFoldDB" id="A0A6I1MUQ6"/>
<dbReference type="EMBL" id="WHJC01000247">
    <property type="protein sequence ID" value="MPQ44571.1"/>
    <property type="molecule type" value="Genomic_DNA"/>
</dbReference>
<keyword evidence="5" id="KW-1185">Reference proteome</keyword>
<dbReference type="PANTHER" id="PTHR48081">
    <property type="entry name" value="AB HYDROLASE SUPERFAMILY PROTEIN C4A8.06C"/>
    <property type="match status" value="1"/>
</dbReference>
<evidence type="ECO:0000313" key="5">
    <source>
        <dbReference type="Proteomes" id="UP000430345"/>
    </source>
</evidence>
<dbReference type="InterPro" id="IPR029058">
    <property type="entry name" value="AB_hydrolase_fold"/>
</dbReference>
<feature type="transmembrane region" description="Helical" evidence="2">
    <location>
        <begin position="7"/>
        <end position="26"/>
    </location>
</feature>
<name>A0A6I1MUQ6_9CLOT</name>
<dbReference type="Pfam" id="PF20434">
    <property type="entry name" value="BD-FAE"/>
    <property type="match status" value="1"/>
</dbReference>
<proteinExistence type="predicted"/>
<keyword evidence="2" id="KW-1133">Transmembrane helix</keyword>
<protein>
    <submittedName>
        <fullName evidence="4">Prolyl oligopeptidase family serine peptidase</fullName>
    </submittedName>
</protein>
<dbReference type="PANTHER" id="PTHR48081:SF13">
    <property type="entry name" value="ALPHA_BETA HYDROLASE"/>
    <property type="match status" value="1"/>
</dbReference>
<comment type="caution">
    <text evidence="4">The sequence shown here is derived from an EMBL/GenBank/DDBJ whole genome shotgun (WGS) entry which is preliminary data.</text>
</comment>
<dbReference type="SUPFAM" id="SSF53474">
    <property type="entry name" value="alpha/beta-Hydrolases"/>
    <property type="match status" value="1"/>
</dbReference>
<dbReference type="RefSeq" id="WP_327445172.1">
    <property type="nucleotide sequence ID" value="NZ_WHJC01000247.1"/>
</dbReference>
<accession>A0A6I1MUQ6</accession>
<gene>
    <name evidence="4" type="ORF">GBZ86_12540</name>
</gene>
<keyword evidence="2" id="KW-0812">Transmembrane</keyword>
<reference evidence="4 5" key="1">
    <citation type="submission" date="2019-10" db="EMBL/GenBank/DDBJ databases">
        <title>The Genome Sequence of Clostridium tarantellae Isolated from Fish Brain.</title>
        <authorList>
            <person name="Bano L."/>
            <person name="Kiel M."/>
            <person name="Sales G."/>
            <person name="Doxey A.C."/>
            <person name="Mansfield M.J."/>
            <person name="Schiavone M."/>
            <person name="Rossetto O."/>
            <person name="Pirazzini M."/>
            <person name="Dobrindt U."/>
            <person name="Montecucco C."/>
        </authorList>
    </citation>
    <scope>NUCLEOTIDE SEQUENCE [LARGE SCALE GENOMIC DNA]</scope>
    <source>
        <strain evidence="4 5">DSM 3997</strain>
    </source>
</reference>
<keyword evidence="1" id="KW-0378">Hydrolase</keyword>
<evidence type="ECO:0000256" key="1">
    <source>
        <dbReference type="ARBA" id="ARBA00022801"/>
    </source>
</evidence>
<dbReference type="Proteomes" id="UP000430345">
    <property type="component" value="Unassembled WGS sequence"/>
</dbReference>
<evidence type="ECO:0000313" key="4">
    <source>
        <dbReference type="EMBL" id="MPQ44571.1"/>
    </source>
</evidence>
<dbReference type="GO" id="GO:0016787">
    <property type="term" value="F:hydrolase activity"/>
    <property type="evidence" value="ECO:0007669"/>
    <property type="project" value="UniProtKB-KW"/>
</dbReference>
<dbReference type="InterPro" id="IPR050300">
    <property type="entry name" value="GDXG_lipolytic_enzyme"/>
</dbReference>
<dbReference type="Gene3D" id="3.40.50.1820">
    <property type="entry name" value="alpha/beta hydrolase"/>
    <property type="match status" value="1"/>
</dbReference>
<evidence type="ECO:0000256" key="2">
    <source>
        <dbReference type="SAM" id="Phobius"/>
    </source>
</evidence>
<organism evidence="4 5">
    <name type="scientific">Clostridium tarantellae</name>
    <dbReference type="NCBI Taxonomy" id="39493"/>
    <lineage>
        <taxon>Bacteria</taxon>
        <taxon>Bacillati</taxon>
        <taxon>Bacillota</taxon>
        <taxon>Clostridia</taxon>
        <taxon>Eubacteriales</taxon>
        <taxon>Clostridiaceae</taxon>
        <taxon>Clostridium</taxon>
    </lineage>
</organism>
<sequence>MKKFLKGVLAILLVFCLIIGIILFTFKTEINIVTNIAKNYMGFLENMPEVVDVEKLDMMDTMDYKDVTYKVRDGKNLTLDIYGPKKKLKNGSPVILYVHGGSWVYGNKGIPKFLAPLLDAFRDEGFTVISTSYELMKDELSFDKQISDIKDTIRWIHKNESEYGLNGNVGIIGVSSGAHLSLMAAYTPKPMYSGALELSAYPTDVDYIIDFFGPTDLSTLDMGKAGWDLNQIIKKAEKVKNKQKVIEEYSVINYIDGEEVDTLIIHSKMDNIVPYENSIKLYEKLKKYNNNVELLTLDTSGHDLSNISKEDVVPVAWGMLKFILNHSKI</sequence>
<feature type="domain" description="BD-FAE-like" evidence="3">
    <location>
        <begin position="79"/>
        <end position="285"/>
    </location>
</feature>
<keyword evidence="2" id="KW-0472">Membrane</keyword>
<dbReference type="InterPro" id="IPR049492">
    <property type="entry name" value="BD-FAE-like_dom"/>
</dbReference>